<dbReference type="EMBL" id="BSUJ01000001">
    <property type="protein sequence ID" value="GMA18228.1"/>
    <property type="molecule type" value="Genomic_DNA"/>
</dbReference>
<accession>A0ABQ6HJF7</accession>
<sequence>MLEEAGVVAEVERLVWVSSGPLEQHPNGDQAQYLDHTFRMRAVGGEPRRDGDETLAARWFSVYEMPPLRASFRSRIICAVADEPECRLGH</sequence>
<reference evidence="2" key="1">
    <citation type="journal article" date="2019" name="Int. J. Syst. Evol. Microbiol.">
        <title>The Global Catalogue of Microorganisms (GCM) 10K type strain sequencing project: providing services to taxonomists for standard genome sequencing and annotation.</title>
        <authorList>
            <consortium name="The Broad Institute Genomics Platform"/>
            <consortium name="The Broad Institute Genome Sequencing Center for Infectious Disease"/>
            <person name="Wu L."/>
            <person name="Ma J."/>
        </authorList>
    </citation>
    <scope>NUCLEOTIDE SEQUENCE [LARGE SCALE GENOMIC DNA]</scope>
    <source>
        <strain evidence="2">NBRC 105830</strain>
    </source>
</reference>
<name>A0ABQ6HJF7_9MICO</name>
<keyword evidence="2" id="KW-1185">Reference proteome</keyword>
<dbReference type="SUPFAM" id="SSF55811">
    <property type="entry name" value="Nudix"/>
    <property type="match status" value="1"/>
</dbReference>
<organism evidence="1 2">
    <name type="scientific">Arsenicicoccus piscis</name>
    <dbReference type="NCBI Taxonomy" id="673954"/>
    <lineage>
        <taxon>Bacteria</taxon>
        <taxon>Bacillati</taxon>
        <taxon>Actinomycetota</taxon>
        <taxon>Actinomycetes</taxon>
        <taxon>Micrococcales</taxon>
        <taxon>Intrasporangiaceae</taxon>
        <taxon>Arsenicicoccus</taxon>
    </lineage>
</organism>
<evidence type="ECO:0008006" key="3">
    <source>
        <dbReference type="Google" id="ProtNLM"/>
    </source>
</evidence>
<dbReference type="Gene3D" id="3.90.79.10">
    <property type="entry name" value="Nucleoside Triphosphate Pyrophosphohydrolase"/>
    <property type="match status" value="1"/>
</dbReference>
<protein>
    <recommendedName>
        <fullName evidence="3">Nudix hydrolase domain-containing protein</fullName>
    </recommendedName>
</protein>
<evidence type="ECO:0000313" key="1">
    <source>
        <dbReference type="EMBL" id="GMA18228.1"/>
    </source>
</evidence>
<dbReference type="InterPro" id="IPR015797">
    <property type="entry name" value="NUDIX_hydrolase-like_dom_sf"/>
</dbReference>
<proteinExistence type="predicted"/>
<dbReference type="Proteomes" id="UP001157109">
    <property type="component" value="Unassembled WGS sequence"/>
</dbReference>
<evidence type="ECO:0000313" key="2">
    <source>
        <dbReference type="Proteomes" id="UP001157109"/>
    </source>
</evidence>
<comment type="caution">
    <text evidence="1">The sequence shown here is derived from an EMBL/GenBank/DDBJ whole genome shotgun (WGS) entry which is preliminary data.</text>
</comment>
<gene>
    <name evidence="1" type="ORF">GCM10025862_02490</name>
</gene>